<dbReference type="InterPro" id="IPR008400">
    <property type="entry name" value="Anthrax_toxin_rcpt_extracel"/>
</dbReference>
<comment type="subcellular location">
    <subcellularLocation>
        <location evidence="1">Membrane</location>
        <topology evidence="1">Single-pass type I membrane protein</topology>
    </subcellularLocation>
</comment>
<dbReference type="GO" id="GO:0038023">
    <property type="term" value="F:signaling receptor activity"/>
    <property type="evidence" value="ECO:0007669"/>
    <property type="project" value="InterPro"/>
</dbReference>
<evidence type="ECO:0000313" key="12">
    <source>
        <dbReference type="RefSeq" id="XP_019619859.1"/>
    </source>
</evidence>
<dbReference type="InterPro" id="IPR008399">
    <property type="entry name" value="Anthrax_toxin_rcpt_C"/>
</dbReference>
<dbReference type="Proteomes" id="UP000515135">
    <property type="component" value="Unplaced"/>
</dbReference>
<dbReference type="Pfam" id="PF00092">
    <property type="entry name" value="VWA"/>
    <property type="match status" value="1"/>
</dbReference>
<reference evidence="12" key="1">
    <citation type="submission" date="2025-08" db="UniProtKB">
        <authorList>
            <consortium name="RefSeq"/>
        </authorList>
    </citation>
    <scope>IDENTIFICATION</scope>
    <source>
        <tissue evidence="12">Gonad</tissue>
    </source>
</reference>
<feature type="transmembrane region" description="Helical" evidence="9">
    <location>
        <begin position="332"/>
        <end position="355"/>
    </location>
</feature>
<dbReference type="AlphaFoldDB" id="A0A6P4YCD9"/>
<keyword evidence="11" id="KW-1185">Reference proteome</keyword>
<keyword evidence="6" id="KW-0732">Signal</keyword>
<dbReference type="InterPro" id="IPR036465">
    <property type="entry name" value="vWFA_dom_sf"/>
</dbReference>
<dbReference type="OrthoDB" id="10035766at2759"/>
<dbReference type="PANTHER" id="PTHR16059">
    <property type="entry name" value="ANTHRAX TOXIN RECEPTOR"/>
    <property type="match status" value="1"/>
</dbReference>
<dbReference type="FunFam" id="3.40.50.410:FF:000024">
    <property type="entry name" value="Anthrax toxin receptor"/>
    <property type="match status" value="1"/>
</dbReference>
<keyword evidence="4 9" id="KW-0812">Transmembrane</keyword>
<evidence type="ECO:0000256" key="8">
    <source>
        <dbReference type="ARBA" id="ARBA00023136"/>
    </source>
</evidence>
<accession>A0A6P4YCD9</accession>
<evidence type="ECO:0000256" key="3">
    <source>
        <dbReference type="ARBA" id="ARBA00022553"/>
    </source>
</evidence>
<dbReference type="Pfam" id="PF05587">
    <property type="entry name" value="Anth_Ig"/>
    <property type="match status" value="1"/>
</dbReference>
<keyword evidence="5" id="KW-0479">Metal-binding</keyword>
<proteinExistence type="inferred from homology"/>
<dbReference type="PROSITE" id="PS50234">
    <property type="entry name" value="VWFA"/>
    <property type="match status" value="1"/>
</dbReference>
<keyword evidence="7 9" id="KW-1133">Transmembrane helix</keyword>
<evidence type="ECO:0000256" key="2">
    <source>
        <dbReference type="ARBA" id="ARBA00008095"/>
    </source>
</evidence>
<dbReference type="RefSeq" id="XP_019619859.1">
    <property type="nucleotide sequence ID" value="XM_019764300.1"/>
</dbReference>
<evidence type="ECO:0000256" key="9">
    <source>
        <dbReference type="SAM" id="Phobius"/>
    </source>
</evidence>
<evidence type="ECO:0000256" key="5">
    <source>
        <dbReference type="ARBA" id="ARBA00022723"/>
    </source>
</evidence>
<dbReference type="Pfam" id="PF05586">
    <property type="entry name" value="Ant_C"/>
    <property type="match status" value="1"/>
</dbReference>
<keyword evidence="8 9" id="KW-0472">Membrane</keyword>
<protein>
    <submittedName>
        <fullName evidence="12">Anthrax toxin receptor 1-like</fullName>
    </submittedName>
</protein>
<feature type="domain" description="VWFA" evidence="10">
    <location>
        <begin position="57"/>
        <end position="226"/>
    </location>
</feature>
<sequence>MRGLSFGKEAVLDSGMANLGVKTFLQFGILVLVGFETKSTRAVNIKPKSQSCRGAFDMYFVLDRSASVTPKNFREETVDFVEKIVNSFHSPKVRFSFITFSDDASVVMELSNDPDVIRHGLSHLRRIDTYGGTFMSHGLRKANAQIQALGGDTASIIFALTDGKLTDEPQSFNEADKSRSLGATVFAIGVGNYDDGQLKYVADKPAKDYVYLQHDFEALDTIIDVVVNKSCIEILSASPPYVCADAEFEVDVWGNGFTKYQNISNVFCNFRLNDTDNQVYRPKEVRSDYLRCPAPKIDQPGSFVVLQVSVNGKTFISSNVTIEALDCTPTDVAAIVLPLFFLLLLLALLLLWWFWQLLCCYVVINEKEEEEEVAEQKPKWPKVSASYYGGRGAGGMSRMQVQWGGLGSTEAGAKLDRPKDAKVEVTQEPVPKSPTLWETILRKLQACREYLLKQYHRVAIMRPRPGDKRLCIVVRRT</sequence>
<comment type="similarity">
    <text evidence="2">Belongs to the ATR family.</text>
</comment>
<dbReference type="GeneID" id="109466569"/>
<dbReference type="Gene3D" id="2.60.40.10">
    <property type="entry name" value="Immunoglobulins"/>
    <property type="match status" value="1"/>
</dbReference>
<evidence type="ECO:0000256" key="6">
    <source>
        <dbReference type="ARBA" id="ARBA00022729"/>
    </source>
</evidence>
<dbReference type="InterPro" id="IPR013783">
    <property type="entry name" value="Ig-like_fold"/>
</dbReference>
<organism evidence="11 12">
    <name type="scientific">Branchiostoma belcheri</name>
    <name type="common">Amphioxus</name>
    <dbReference type="NCBI Taxonomy" id="7741"/>
    <lineage>
        <taxon>Eukaryota</taxon>
        <taxon>Metazoa</taxon>
        <taxon>Chordata</taxon>
        <taxon>Cephalochordata</taxon>
        <taxon>Leptocardii</taxon>
        <taxon>Amphioxiformes</taxon>
        <taxon>Branchiostomatidae</taxon>
        <taxon>Branchiostoma</taxon>
    </lineage>
</organism>
<dbReference type="SUPFAM" id="SSF53300">
    <property type="entry name" value="vWA-like"/>
    <property type="match status" value="1"/>
</dbReference>
<evidence type="ECO:0000256" key="7">
    <source>
        <dbReference type="ARBA" id="ARBA00022989"/>
    </source>
</evidence>
<dbReference type="GO" id="GO:0046872">
    <property type="term" value="F:metal ion binding"/>
    <property type="evidence" value="ECO:0007669"/>
    <property type="project" value="UniProtKB-KW"/>
</dbReference>
<evidence type="ECO:0000256" key="4">
    <source>
        <dbReference type="ARBA" id="ARBA00022692"/>
    </source>
</evidence>
<dbReference type="SMART" id="SM00327">
    <property type="entry name" value="VWA"/>
    <property type="match status" value="1"/>
</dbReference>
<evidence type="ECO:0000256" key="1">
    <source>
        <dbReference type="ARBA" id="ARBA00004479"/>
    </source>
</evidence>
<evidence type="ECO:0000313" key="11">
    <source>
        <dbReference type="Proteomes" id="UP000515135"/>
    </source>
</evidence>
<dbReference type="Gene3D" id="3.40.50.410">
    <property type="entry name" value="von Willebrand factor, type A domain"/>
    <property type="match status" value="1"/>
</dbReference>
<keyword evidence="3" id="KW-0597">Phosphoprotein</keyword>
<dbReference type="GO" id="GO:0016020">
    <property type="term" value="C:membrane"/>
    <property type="evidence" value="ECO:0007669"/>
    <property type="project" value="UniProtKB-SubCell"/>
</dbReference>
<dbReference type="KEGG" id="bbel:109466569"/>
<dbReference type="InterPro" id="IPR002035">
    <property type="entry name" value="VWF_A"/>
</dbReference>
<name>A0A6P4YCD9_BRABE</name>
<gene>
    <name evidence="12" type="primary">LOC109466569</name>
</gene>
<evidence type="ECO:0000259" key="10">
    <source>
        <dbReference type="PROSITE" id="PS50234"/>
    </source>
</evidence>
<dbReference type="PANTHER" id="PTHR16059:SF25">
    <property type="entry name" value="LYSOZYME"/>
    <property type="match status" value="1"/>
</dbReference>